<comment type="pathway">
    <text evidence="1">Lipid metabolism.</text>
</comment>
<dbReference type="InterPro" id="IPR020616">
    <property type="entry name" value="Thiolase_N"/>
</dbReference>
<dbReference type="PANTHER" id="PTHR18919">
    <property type="entry name" value="ACETYL-COA C-ACYLTRANSFERASE"/>
    <property type="match status" value="1"/>
</dbReference>
<keyword evidence="4 6" id="KW-0012">Acyltransferase</keyword>
<organism evidence="9 10">
    <name type="scientific">Popillia japonica</name>
    <name type="common">Japanese beetle</name>
    <dbReference type="NCBI Taxonomy" id="7064"/>
    <lineage>
        <taxon>Eukaryota</taxon>
        <taxon>Metazoa</taxon>
        <taxon>Ecdysozoa</taxon>
        <taxon>Arthropoda</taxon>
        <taxon>Hexapoda</taxon>
        <taxon>Insecta</taxon>
        <taxon>Pterygota</taxon>
        <taxon>Neoptera</taxon>
        <taxon>Endopterygota</taxon>
        <taxon>Coleoptera</taxon>
        <taxon>Polyphaga</taxon>
        <taxon>Scarabaeiformia</taxon>
        <taxon>Scarabaeidae</taxon>
        <taxon>Rutelinae</taxon>
        <taxon>Popillia</taxon>
    </lineage>
</organism>
<evidence type="ECO:0000256" key="3">
    <source>
        <dbReference type="ARBA" id="ARBA00022679"/>
    </source>
</evidence>
<evidence type="ECO:0000256" key="5">
    <source>
        <dbReference type="PIRSR" id="PIRSR000429-1"/>
    </source>
</evidence>
<feature type="active site" description="Proton acceptor" evidence="5">
    <location>
        <position position="340"/>
    </location>
</feature>
<feature type="active site" description="Acyl-thioester intermediate" evidence="5">
    <location>
        <position position="90"/>
    </location>
</feature>
<comment type="similarity">
    <text evidence="2 6">Belongs to the thiolase-like superfamily. Thiolase family.</text>
</comment>
<evidence type="ECO:0000259" key="8">
    <source>
        <dbReference type="Pfam" id="PF02803"/>
    </source>
</evidence>
<evidence type="ECO:0000259" key="7">
    <source>
        <dbReference type="Pfam" id="PF00108"/>
    </source>
</evidence>
<evidence type="ECO:0000313" key="10">
    <source>
        <dbReference type="Proteomes" id="UP001458880"/>
    </source>
</evidence>
<dbReference type="CDD" id="cd00751">
    <property type="entry name" value="thiolase"/>
    <property type="match status" value="1"/>
</dbReference>
<evidence type="ECO:0000256" key="4">
    <source>
        <dbReference type="ARBA" id="ARBA00023315"/>
    </source>
</evidence>
<keyword evidence="3 6" id="KW-0808">Transferase</keyword>
<dbReference type="Pfam" id="PF02803">
    <property type="entry name" value="Thiolase_C"/>
    <property type="match status" value="1"/>
</dbReference>
<evidence type="ECO:0000256" key="2">
    <source>
        <dbReference type="ARBA" id="ARBA00010982"/>
    </source>
</evidence>
<gene>
    <name evidence="9" type="ORF">QE152_g6256</name>
</gene>
<feature type="active site" description="Proton acceptor" evidence="5">
    <location>
        <position position="310"/>
    </location>
</feature>
<dbReference type="SUPFAM" id="SSF53901">
    <property type="entry name" value="Thiolase-like"/>
    <property type="match status" value="2"/>
</dbReference>
<name>A0AAW1MJF3_POPJA</name>
<feature type="domain" description="Thiolase N-terminal" evidence="7">
    <location>
        <begin position="6"/>
        <end position="194"/>
    </location>
</feature>
<accession>A0AAW1MJF3</accession>
<dbReference type="PROSITE" id="PS00737">
    <property type="entry name" value="THIOLASE_2"/>
    <property type="match status" value="1"/>
</dbReference>
<dbReference type="InterPro" id="IPR020615">
    <property type="entry name" value="Thiolase_acyl_enz_int_AS"/>
</dbReference>
<dbReference type="GO" id="GO:0003988">
    <property type="term" value="F:acetyl-CoA C-acyltransferase activity"/>
    <property type="evidence" value="ECO:0007669"/>
    <property type="project" value="UniProtKB-ARBA"/>
</dbReference>
<proteinExistence type="inferred from homology"/>
<dbReference type="InterPro" id="IPR020617">
    <property type="entry name" value="Thiolase_C"/>
</dbReference>
<feature type="domain" description="Thiolase C-terminal" evidence="8">
    <location>
        <begin position="233"/>
        <end position="352"/>
    </location>
</feature>
<dbReference type="PROSITE" id="PS00098">
    <property type="entry name" value="THIOLASE_1"/>
    <property type="match status" value="1"/>
</dbReference>
<dbReference type="PIRSF" id="PIRSF000429">
    <property type="entry name" value="Ac-CoA_Ac_transf"/>
    <property type="match status" value="1"/>
</dbReference>
<dbReference type="InterPro" id="IPR016039">
    <property type="entry name" value="Thiolase-like"/>
</dbReference>
<dbReference type="InterPro" id="IPR020613">
    <property type="entry name" value="Thiolase_CS"/>
</dbReference>
<evidence type="ECO:0000313" key="9">
    <source>
        <dbReference type="EMBL" id="KAK9746306.1"/>
    </source>
</evidence>
<dbReference type="Proteomes" id="UP001458880">
    <property type="component" value="Unassembled WGS sequence"/>
</dbReference>
<dbReference type="InterPro" id="IPR002155">
    <property type="entry name" value="Thiolase"/>
</dbReference>
<reference evidence="9 10" key="1">
    <citation type="journal article" date="2024" name="BMC Genomics">
        <title>De novo assembly and annotation of Popillia japonica's genome with initial clues to its potential as an invasive pest.</title>
        <authorList>
            <person name="Cucini C."/>
            <person name="Boschi S."/>
            <person name="Funari R."/>
            <person name="Cardaioli E."/>
            <person name="Iannotti N."/>
            <person name="Marturano G."/>
            <person name="Paoli F."/>
            <person name="Bruttini M."/>
            <person name="Carapelli A."/>
            <person name="Frati F."/>
            <person name="Nardi F."/>
        </authorList>
    </citation>
    <scope>NUCLEOTIDE SEQUENCE [LARGE SCALE GENOMIC DNA]</scope>
    <source>
        <strain evidence="9">DMR45628</strain>
    </source>
</reference>
<dbReference type="PROSITE" id="PS00099">
    <property type="entry name" value="THIOLASE_3"/>
    <property type="match status" value="1"/>
</dbReference>
<protein>
    <submittedName>
        <fullName evidence="9">Thiolase, C-terminal domain</fullName>
    </submittedName>
</protein>
<dbReference type="InterPro" id="IPR020610">
    <property type="entry name" value="Thiolase_AS"/>
</dbReference>
<comment type="caution">
    <text evidence="9">The sequence shown here is derived from an EMBL/GenBank/DDBJ whole genome shotgun (WGS) entry which is preliminary data.</text>
</comment>
<feature type="domain" description="Thiolase N-terminal" evidence="7">
    <location>
        <begin position="195"/>
        <end position="223"/>
    </location>
</feature>
<dbReference type="Pfam" id="PF00108">
    <property type="entry name" value="Thiolase_N"/>
    <property type="match status" value="2"/>
</dbReference>
<dbReference type="Gene3D" id="3.40.47.10">
    <property type="match status" value="3"/>
</dbReference>
<dbReference type="AlphaFoldDB" id="A0AAW1MJF3"/>
<dbReference type="EMBL" id="JASPKY010000041">
    <property type="protein sequence ID" value="KAK9746306.1"/>
    <property type="molecule type" value="Genomic_DNA"/>
</dbReference>
<evidence type="ECO:0000256" key="6">
    <source>
        <dbReference type="RuleBase" id="RU003557"/>
    </source>
</evidence>
<dbReference type="PANTHER" id="PTHR18919:SF107">
    <property type="entry name" value="ACETYL-COA ACETYLTRANSFERASE, CYTOSOLIC"/>
    <property type="match status" value="1"/>
</dbReference>
<evidence type="ECO:0000256" key="1">
    <source>
        <dbReference type="ARBA" id="ARBA00005189"/>
    </source>
</evidence>
<sequence length="355" mass="37125">MDNNPVYIVSACRTPIGSFNGQFAKIPAVTLASAAIRETIKRCNVDPADVSEVTMGHVITTGLGQNTARQAALLAGIPNDTPACTVNMVCGSGLKAVYDGFNSIRTGENRVVVCGGMENMSLAKHCADLRGGCKLGGIQMEDTILSDGLVDASIKMHMGKTAEHLARKYDVSRIEQDEFALKSQKKAEDAVRNGPAFETDGTVTAGNASGINDGAAALLICNADVLKEKKLNSLGRIVGFAQCGLEPIEMGLGPIKAIRKLVEKTGWGLEDVDLFEINEAFAVQSLLVVKSLNIDSDKVNVSGGAIALGHPIGCSGARVLVTLLYNLRRLGKKKGVAALCIGGGMGIAIAVEIDA</sequence>
<keyword evidence="10" id="KW-1185">Reference proteome</keyword>